<dbReference type="PANTHER" id="PTHR28626">
    <property type="entry name" value="SRR1-LIKE PROTEIN"/>
    <property type="match status" value="1"/>
</dbReference>
<dbReference type="PANTHER" id="PTHR28626:SF3">
    <property type="entry name" value="SRR1-LIKE PROTEIN"/>
    <property type="match status" value="1"/>
</dbReference>
<dbReference type="InterPro" id="IPR040044">
    <property type="entry name" value="SRR1L"/>
</dbReference>
<evidence type="ECO:0000259" key="2">
    <source>
        <dbReference type="Pfam" id="PF07985"/>
    </source>
</evidence>
<accession>A0AAV7FCN6</accession>
<dbReference type="AlphaFoldDB" id="A0AAV7FCN6"/>
<keyword evidence="4" id="KW-1185">Reference proteome</keyword>
<feature type="domain" description="SRR1-like" evidence="2">
    <location>
        <begin position="110"/>
        <end position="269"/>
    </location>
</feature>
<dbReference type="GO" id="GO:0005737">
    <property type="term" value="C:cytoplasm"/>
    <property type="evidence" value="ECO:0007669"/>
    <property type="project" value="TreeGrafter"/>
</dbReference>
<dbReference type="EMBL" id="JAINDJ010000002">
    <property type="protein sequence ID" value="KAG9457811.1"/>
    <property type="molecule type" value="Genomic_DNA"/>
</dbReference>
<dbReference type="Proteomes" id="UP000825729">
    <property type="component" value="Unassembled WGS sequence"/>
</dbReference>
<gene>
    <name evidence="3" type="ORF">H6P81_002319</name>
</gene>
<protein>
    <recommendedName>
        <fullName evidence="2">SRR1-like domain-containing protein</fullName>
    </recommendedName>
</protein>
<comment type="similarity">
    <text evidence="1">Belongs to the SRR1 family.</text>
</comment>
<evidence type="ECO:0000256" key="1">
    <source>
        <dbReference type="ARBA" id="ARBA00009856"/>
    </source>
</evidence>
<dbReference type="GO" id="GO:0005634">
    <property type="term" value="C:nucleus"/>
    <property type="evidence" value="ECO:0007669"/>
    <property type="project" value="TreeGrafter"/>
</dbReference>
<comment type="caution">
    <text evidence="3">The sequence shown here is derived from an EMBL/GenBank/DDBJ whole genome shotgun (WGS) entry which is preliminary data.</text>
</comment>
<organism evidence="3 4">
    <name type="scientific">Aristolochia fimbriata</name>
    <name type="common">White veined hardy Dutchman's pipe vine</name>
    <dbReference type="NCBI Taxonomy" id="158543"/>
    <lineage>
        <taxon>Eukaryota</taxon>
        <taxon>Viridiplantae</taxon>
        <taxon>Streptophyta</taxon>
        <taxon>Embryophyta</taxon>
        <taxon>Tracheophyta</taxon>
        <taxon>Spermatophyta</taxon>
        <taxon>Magnoliopsida</taxon>
        <taxon>Magnoliidae</taxon>
        <taxon>Piperales</taxon>
        <taxon>Aristolochiaceae</taxon>
        <taxon>Aristolochia</taxon>
    </lineage>
</organism>
<evidence type="ECO:0000313" key="3">
    <source>
        <dbReference type="EMBL" id="KAG9457811.1"/>
    </source>
</evidence>
<dbReference type="Pfam" id="PF07985">
    <property type="entry name" value="SRR1"/>
    <property type="match status" value="1"/>
</dbReference>
<name>A0AAV7FCN6_ARIFI</name>
<sequence length="281" mass="32110">MSGTTAESIASTVGSSTVENRNGDWTVVVSRRGKHRRKACNLKAVAQEEPWAPVDSEIDPVRVAKLLQKMESSMKKLENSKFFQAFMDQLVNPQILLKFSQILSSESQFLMLIYGIGSIESYDSPCLQLSLALLLKRKFDWIGEIEAFDPVISVTESKVLETLGCRVLAINEQGKREASKPILFFMPHCEAYLYDNLIEVNRKAQLLNRMVIFGNSFEEYDHFVSIIEGNELADSARYLLDTRRFVEEVRIETVSEEYFMAFNGTSWHFFHLDHSMELGEP</sequence>
<dbReference type="InterPro" id="IPR012942">
    <property type="entry name" value="SRR1-like"/>
</dbReference>
<evidence type="ECO:0000313" key="4">
    <source>
        <dbReference type="Proteomes" id="UP000825729"/>
    </source>
</evidence>
<reference evidence="3 4" key="1">
    <citation type="submission" date="2021-07" db="EMBL/GenBank/DDBJ databases">
        <title>The Aristolochia fimbriata genome: insights into angiosperm evolution, floral development and chemical biosynthesis.</title>
        <authorList>
            <person name="Jiao Y."/>
        </authorList>
    </citation>
    <scope>NUCLEOTIDE SEQUENCE [LARGE SCALE GENOMIC DNA]</scope>
    <source>
        <strain evidence="3">IBCAS-2021</strain>
        <tissue evidence="3">Leaf</tissue>
    </source>
</reference>
<proteinExistence type="inferred from homology"/>